<proteinExistence type="predicted"/>
<evidence type="ECO:0000256" key="1">
    <source>
        <dbReference type="SAM" id="Phobius"/>
    </source>
</evidence>
<dbReference type="PATRIC" id="fig|1423813.3.peg.1035"/>
<evidence type="ECO:0000313" key="2">
    <source>
        <dbReference type="EMBL" id="KRM61940.1"/>
    </source>
</evidence>
<evidence type="ECO:0000313" key="3">
    <source>
        <dbReference type="Proteomes" id="UP000051733"/>
    </source>
</evidence>
<name>A0A0R2A8N9_9LACO</name>
<reference evidence="2 3" key="1">
    <citation type="journal article" date="2015" name="Genome Announc.">
        <title>Expanding the biotechnology potential of lactobacilli through comparative genomics of 213 strains and associated genera.</title>
        <authorList>
            <person name="Sun Z."/>
            <person name="Harris H.M."/>
            <person name="McCann A."/>
            <person name="Guo C."/>
            <person name="Argimon S."/>
            <person name="Zhang W."/>
            <person name="Yang X."/>
            <person name="Jeffery I.B."/>
            <person name="Cooney J.C."/>
            <person name="Kagawa T.F."/>
            <person name="Liu W."/>
            <person name="Song Y."/>
            <person name="Salvetti E."/>
            <person name="Wrobel A."/>
            <person name="Rasinkangas P."/>
            <person name="Parkhill J."/>
            <person name="Rea M.C."/>
            <person name="O'Sullivan O."/>
            <person name="Ritari J."/>
            <person name="Douillard F.P."/>
            <person name="Paul Ross R."/>
            <person name="Yang R."/>
            <person name="Briner A.E."/>
            <person name="Felis G.E."/>
            <person name="de Vos W.M."/>
            <person name="Barrangou R."/>
            <person name="Klaenhammer T.R."/>
            <person name="Caufield P.W."/>
            <person name="Cui Y."/>
            <person name="Zhang H."/>
            <person name="O'Toole P.W."/>
        </authorList>
    </citation>
    <scope>NUCLEOTIDE SEQUENCE [LARGE SCALE GENOMIC DNA]</scope>
    <source>
        <strain evidence="2 3">DSM 20634</strain>
    </source>
</reference>
<organism evidence="2 3">
    <name type="scientific">Paucilactobacillus vaccinostercus DSM 20634</name>
    <dbReference type="NCBI Taxonomy" id="1423813"/>
    <lineage>
        <taxon>Bacteria</taxon>
        <taxon>Bacillati</taxon>
        <taxon>Bacillota</taxon>
        <taxon>Bacilli</taxon>
        <taxon>Lactobacillales</taxon>
        <taxon>Lactobacillaceae</taxon>
        <taxon>Paucilactobacillus</taxon>
    </lineage>
</organism>
<feature type="transmembrane region" description="Helical" evidence="1">
    <location>
        <begin position="160"/>
        <end position="183"/>
    </location>
</feature>
<protein>
    <submittedName>
        <fullName evidence="2">Uncharacterized protein</fullName>
    </submittedName>
</protein>
<dbReference type="OrthoDB" id="2283215at2"/>
<feature type="transmembrane region" description="Helical" evidence="1">
    <location>
        <begin position="189"/>
        <end position="213"/>
    </location>
</feature>
<dbReference type="AlphaFoldDB" id="A0A0R2A8N9"/>
<keyword evidence="3" id="KW-1185">Reference proteome</keyword>
<dbReference type="EMBL" id="AYYY01000014">
    <property type="protein sequence ID" value="KRM61940.1"/>
    <property type="molecule type" value="Genomic_DNA"/>
</dbReference>
<keyword evidence="1" id="KW-0812">Transmembrane</keyword>
<accession>A0A0R2A8N9</accession>
<feature type="transmembrane region" description="Helical" evidence="1">
    <location>
        <begin position="127"/>
        <end position="148"/>
    </location>
</feature>
<feature type="transmembrane region" description="Helical" evidence="1">
    <location>
        <begin position="93"/>
        <end position="115"/>
    </location>
</feature>
<keyword evidence="1" id="KW-1133">Transmembrane helix</keyword>
<keyword evidence="1" id="KW-0472">Membrane</keyword>
<gene>
    <name evidence="2" type="ORF">FC26_GL001011</name>
</gene>
<sequence length="224" mass="25005">MPKVMSYLIHLYNSASRESRIMIRSSLTLPVSTIIALTNAGLAIHYRSIWMLVLSGYYLILLLARGYVIQHQRRRYKQSAQASLLSFQQERRFIFIGAWLLVALGIAFAGISAVMYKSGYPRHYGTVASYVVALMGFVKLIGAIVCLIQSWRLHSGGLGLLKSYSLADGMVGIVTTQYALLALEHFKNVAVVTGGFGLVLANLFIIIGLLNIIRLYRKDHQCQF</sequence>
<dbReference type="Proteomes" id="UP000051733">
    <property type="component" value="Unassembled WGS sequence"/>
</dbReference>
<comment type="caution">
    <text evidence="2">The sequence shown here is derived from an EMBL/GenBank/DDBJ whole genome shotgun (WGS) entry which is preliminary data.</text>
</comment>
<feature type="transmembrane region" description="Helical" evidence="1">
    <location>
        <begin position="21"/>
        <end position="43"/>
    </location>
</feature>
<dbReference type="STRING" id="1423813.FC26_GL001011"/>
<feature type="transmembrane region" description="Helical" evidence="1">
    <location>
        <begin position="49"/>
        <end position="68"/>
    </location>
</feature>
<dbReference type="RefSeq" id="WP_057777895.1">
    <property type="nucleotide sequence ID" value="NZ_AYYY01000014.1"/>
</dbReference>